<organism evidence="1 2">
    <name type="scientific">Laccaria amethystina LaAM-08-1</name>
    <dbReference type="NCBI Taxonomy" id="1095629"/>
    <lineage>
        <taxon>Eukaryota</taxon>
        <taxon>Fungi</taxon>
        <taxon>Dikarya</taxon>
        <taxon>Basidiomycota</taxon>
        <taxon>Agaricomycotina</taxon>
        <taxon>Agaricomycetes</taxon>
        <taxon>Agaricomycetidae</taxon>
        <taxon>Agaricales</taxon>
        <taxon>Agaricineae</taxon>
        <taxon>Hydnangiaceae</taxon>
        <taxon>Laccaria</taxon>
    </lineage>
</organism>
<name>A0A0C9WHX2_9AGAR</name>
<dbReference type="Proteomes" id="UP000054477">
    <property type="component" value="Unassembled WGS sequence"/>
</dbReference>
<keyword evidence="2" id="KW-1185">Reference proteome</keyword>
<dbReference type="AlphaFoldDB" id="A0A0C9WHX2"/>
<dbReference type="EMBL" id="KN838953">
    <property type="protein sequence ID" value="KIJ91939.1"/>
    <property type="molecule type" value="Genomic_DNA"/>
</dbReference>
<proteinExistence type="predicted"/>
<protein>
    <submittedName>
        <fullName evidence="1">Uncharacterized protein</fullName>
    </submittedName>
</protein>
<evidence type="ECO:0000313" key="1">
    <source>
        <dbReference type="EMBL" id="KIJ91939.1"/>
    </source>
</evidence>
<sequence>MARHQPCQLNRHMENTTWHINGPLQVCHVVQMATTHPIITFHCSSGEHFTLGHRNTHQPLPRHRFALCHIR</sequence>
<reference evidence="2" key="2">
    <citation type="submission" date="2015-01" db="EMBL/GenBank/DDBJ databases">
        <title>Evolutionary Origins and Diversification of the Mycorrhizal Mutualists.</title>
        <authorList>
            <consortium name="DOE Joint Genome Institute"/>
            <consortium name="Mycorrhizal Genomics Consortium"/>
            <person name="Kohler A."/>
            <person name="Kuo A."/>
            <person name="Nagy L.G."/>
            <person name="Floudas D."/>
            <person name="Copeland A."/>
            <person name="Barry K.W."/>
            <person name="Cichocki N."/>
            <person name="Veneault-Fourrey C."/>
            <person name="LaButti K."/>
            <person name="Lindquist E.A."/>
            <person name="Lipzen A."/>
            <person name="Lundell T."/>
            <person name="Morin E."/>
            <person name="Murat C."/>
            <person name="Riley R."/>
            <person name="Ohm R."/>
            <person name="Sun H."/>
            <person name="Tunlid A."/>
            <person name="Henrissat B."/>
            <person name="Grigoriev I.V."/>
            <person name="Hibbett D.S."/>
            <person name="Martin F."/>
        </authorList>
    </citation>
    <scope>NUCLEOTIDE SEQUENCE [LARGE SCALE GENOMIC DNA]</scope>
    <source>
        <strain evidence="2">LaAM-08-1</strain>
    </source>
</reference>
<dbReference type="HOGENOM" id="CLU_2740437_0_0_1"/>
<gene>
    <name evidence="1" type="ORF">K443DRAFT_114347</name>
</gene>
<accession>A0A0C9WHX2</accession>
<evidence type="ECO:0000313" key="2">
    <source>
        <dbReference type="Proteomes" id="UP000054477"/>
    </source>
</evidence>
<reference evidence="1 2" key="1">
    <citation type="submission" date="2014-04" db="EMBL/GenBank/DDBJ databases">
        <authorList>
            <consortium name="DOE Joint Genome Institute"/>
            <person name="Kuo A."/>
            <person name="Kohler A."/>
            <person name="Nagy L.G."/>
            <person name="Floudas D."/>
            <person name="Copeland A."/>
            <person name="Barry K.W."/>
            <person name="Cichocki N."/>
            <person name="Veneault-Fourrey C."/>
            <person name="LaButti K."/>
            <person name="Lindquist E.A."/>
            <person name="Lipzen A."/>
            <person name="Lundell T."/>
            <person name="Morin E."/>
            <person name="Murat C."/>
            <person name="Sun H."/>
            <person name="Tunlid A."/>
            <person name="Henrissat B."/>
            <person name="Grigoriev I.V."/>
            <person name="Hibbett D.S."/>
            <person name="Martin F."/>
            <person name="Nordberg H.P."/>
            <person name="Cantor M.N."/>
            <person name="Hua S.X."/>
        </authorList>
    </citation>
    <scope>NUCLEOTIDE SEQUENCE [LARGE SCALE GENOMIC DNA]</scope>
    <source>
        <strain evidence="1 2">LaAM-08-1</strain>
    </source>
</reference>